<keyword evidence="7" id="KW-1185">Reference proteome</keyword>
<comment type="similarity">
    <text evidence="4">Belongs to the cyclic nucleotide phosphodiesterase class-III family.</text>
</comment>
<evidence type="ECO:0000256" key="4">
    <source>
        <dbReference type="ARBA" id="ARBA00025742"/>
    </source>
</evidence>
<evidence type="ECO:0000256" key="2">
    <source>
        <dbReference type="ARBA" id="ARBA00022801"/>
    </source>
</evidence>
<proteinExistence type="inferred from homology"/>
<evidence type="ECO:0000259" key="5">
    <source>
        <dbReference type="Pfam" id="PF00149"/>
    </source>
</evidence>
<evidence type="ECO:0000313" key="7">
    <source>
        <dbReference type="Proteomes" id="UP001056855"/>
    </source>
</evidence>
<protein>
    <submittedName>
        <fullName evidence="6">Metallophosphoesterase</fullName>
    </submittedName>
</protein>
<sequence length="310" mass="34169">MARLHAGQLLARLERPRTPEPTTLAVGSDVHLATDATGTWKVFHRTERHLRAAVRCVNERDVDGVLLAGDLTRNGTQTEFDRFDELATFDPPTVAIPGNHDEPTTFDERESLPIEAFEARYTPDGLPFRVRVGDLEVIGLDSHAAEPDSPAETWDGRVDAETLMWLDETLETTPADATLVAIHHNLPATGELYERWRDELPVEGRVPGFSNPEPLLEVLADHDVGLVVTGHLHFPAIESSGGVRELTVPAVSSFPHALLVLEVDERGTTVRQVPLTDSDGMVESIAHGYEKDRVLLSAAQHAAYPLLEEW</sequence>
<gene>
    <name evidence="6" type="ORF">NGM29_00660</name>
</gene>
<reference evidence="6" key="1">
    <citation type="submission" date="2022-06" db="EMBL/GenBank/DDBJ databases">
        <title>Diverse halophilic archaea isolated from saline environments.</title>
        <authorList>
            <person name="Cui H.-L."/>
        </authorList>
    </citation>
    <scope>NUCLEOTIDE SEQUENCE</scope>
    <source>
        <strain evidence="6">WLHS1</strain>
    </source>
</reference>
<evidence type="ECO:0000256" key="3">
    <source>
        <dbReference type="ARBA" id="ARBA00023004"/>
    </source>
</evidence>
<evidence type="ECO:0000313" key="6">
    <source>
        <dbReference type="EMBL" id="UTF53829.1"/>
    </source>
</evidence>
<keyword evidence="1" id="KW-0479">Metal-binding</keyword>
<dbReference type="InterPro" id="IPR029052">
    <property type="entry name" value="Metallo-depent_PP-like"/>
</dbReference>
<dbReference type="GO" id="GO:0046872">
    <property type="term" value="F:metal ion binding"/>
    <property type="evidence" value="ECO:0007669"/>
    <property type="project" value="UniProtKB-KW"/>
</dbReference>
<name>A0A9E7STM3_9EURY</name>
<dbReference type="AlphaFoldDB" id="A0A9E7STM3"/>
<dbReference type="Pfam" id="PF00149">
    <property type="entry name" value="Metallophos"/>
    <property type="match status" value="1"/>
</dbReference>
<organism evidence="6 7">
    <name type="scientific">Natronosalvus rutilus</name>
    <dbReference type="NCBI Taxonomy" id="2953753"/>
    <lineage>
        <taxon>Archaea</taxon>
        <taxon>Methanobacteriati</taxon>
        <taxon>Methanobacteriota</taxon>
        <taxon>Stenosarchaea group</taxon>
        <taxon>Halobacteria</taxon>
        <taxon>Halobacteriales</taxon>
        <taxon>Natrialbaceae</taxon>
        <taxon>Natronosalvus</taxon>
    </lineage>
</organism>
<evidence type="ECO:0000256" key="1">
    <source>
        <dbReference type="ARBA" id="ARBA00022723"/>
    </source>
</evidence>
<dbReference type="GeneID" id="73288512"/>
<dbReference type="RefSeq" id="WP_254158349.1">
    <property type="nucleotide sequence ID" value="NZ_CP100355.1"/>
</dbReference>
<dbReference type="SUPFAM" id="SSF56300">
    <property type="entry name" value="Metallo-dependent phosphatases"/>
    <property type="match status" value="1"/>
</dbReference>
<dbReference type="EMBL" id="CP100355">
    <property type="protein sequence ID" value="UTF53829.1"/>
    <property type="molecule type" value="Genomic_DNA"/>
</dbReference>
<feature type="domain" description="Calcineurin-like phosphoesterase" evidence="5">
    <location>
        <begin position="25"/>
        <end position="234"/>
    </location>
</feature>
<dbReference type="InterPro" id="IPR004843">
    <property type="entry name" value="Calcineurin-like_PHP"/>
</dbReference>
<dbReference type="Proteomes" id="UP001056855">
    <property type="component" value="Chromosome"/>
</dbReference>
<dbReference type="InterPro" id="IPR050884">
    <property type="entry name" value="CNP_phosphodiesterase-III"/>
</dbReference>
<dbReference type="PANTHER" id="PTHR42988">
    <property type="entry name" value="PHOSPHOHYDROLASE"/>
    <property type="match status" value="1"/>
</dbReference>
<accession>A0A9E7STM3</accession>
<keyword evidence="3" id="KW-0408">Iron</keyword>
<dbReference type="Gene3D" id="3.60.21.10">
    <property type="match status" value="1"/>
</dbReference>
<keyword evidence="2" id="KW-0378">Hydrolase</keyword>
<dbReference type="PANTHER" id="PTHR42988:SF2">
    <property type="entry name" value="CYCLIC NUCLEOTIDE PHOSPHODIESTERASE CBUA0032-RELATED"/>
    <property type="match status" value="1"/>
</dbReference>
<dbReference type="KEGG" id="sawl:NGM29_00660"/>
<dbReference type="GO" id="GO:0016787">
    <property type="term" value="F:hydrolase activity"/>
    <property type="evidence" value="ECO:0007669"/>
    <property type="project" value="UniProtKB-KW"/>
</dbReference>